<dbReference type="Pfam" id="PF00001">
    <property type="entry name" value="7tm_1"/>
    <property type="match status" value="1"/>
</dbReference>
<dbReference type="InterPro" id="IPR001760">
    <property type="entry name" value="Opsin"/>
</dbReference>
<dbReference type="Proteomes" id="UP001295444">
    <property type="component" value="Chromosome 02"/>
</dbReference>
<dbReference type="InterPro" id="IPR027430">
    <property type="entry name" value="Retinal_BS"/>
</dbReference>
<evidence type="ECO:0000256" key="10">
    <source>
        <dbReference type="ARBA" id="ARBA00023157"/>
    </source>
</evidence>
<keyword evidence="5 14" id="KW-0681">Retinal protein</keyword>
<dbReference type="AlphaFoldDB" id="A0AAD1RCS6"/>
<dbReference type="PRINTS" id="PR01244">
    <property type="entry name" value="PEROPSIN"/>
</dbReference>
<keyword evidence="12" id="KW-0325">Glycoprotein</keyword>
<sequence>MAFPSFSPSCSDSSTVTCKASSYQYGTGDTENLSSTGHLLVAVFLGIVGSLGFFNNLLVLVLFCNYKILRSPINLLLMNISISDLMVCILGTPFSFAASTQGRWLIGEAGCIWYGFINSLFGTVSLVSLAVLSYERYCTMLGSTEADVTNYKKAWMGILVSWVYSLCWTIPPLFGWSSYGPEGPGTTCSVNWHSQDAVNTSYIVCLFVFCLALPFAVIVYCYGKLLVAIKQISGVTKGTARNREQRVLVMVIVMVICFLLCWLPYGIMALIATFGKPGLITPSASIIPSVLAKSSTVYNPIIYIFLNKQFYRCFIALLRCSDGPQTSSNKCSSKTTKICLTPRKAPNNNIAFNAASTKPPTSEEDKASNIVTDCPLHGVVDCQKEHAVTLVAHYTP</sequence>
<keyword evidence="13 14" id="KW-0807">Transducer</keyword>
<dbReference type="InterPro" id="IPR000276">
    <property type="entry name" value="GPCR_Rhodpsn"/>
</dbReference>
<dbReference type="GO" id="GO:0004930">
    <property type="term" value="F:G protein-coupled receptor activity"/>
    <property type="evidence" value="ECO:0007669"/>
    <property type="project" value="UniProtKB-KW"/>
</dbReference>
<reference evidence="16" key="1">
    <citation type="submission" date="2022-03" db="EMBL/GenBank/DDBJ databases">
        <authorList>
            <person name="Alioto T."/>
            <person name="Alioto T."/>
            <person name="Gomez Garrido J."/>
        </authorList>
    </citation>
    <scope>NUCLEOTIDE SEQUENCE</scope>
</reference>
<feature type="transmembrane region" description="Helical" evidence="14">
    <location>
        <begin position="75"/>
        <end position="100"/>
    </location>
</feature>
<feature type="transmembrane region" description="Helical" evidence="14">
    <location>
        <begin position="112"/>
        <end position="134"/>
    </location>
</feature>
<keyword evidence="9 14" id="KW-0472">Membrane</keyword>
<keyword evidence="2 14" id="KW-0600">Photoreceptor protein</keyword>
<keyword evidence="10" id="KW-1015">Disulfide bond</keyword>
<dbReference type="InterPro" id="IPR050125">
    <property type="entry name" value="GPCR_opsins"/>
</dbReference>
<evidence type="ECO:0000313" key="17">
    <source>
        <dbReference type="Proteomes" id="UP001295444"/>
    </source>
</evidence>
<evidence type="ECO:0000256" key="14">
    <source>
        <dbReference type="RuleBase" id="RU004951"/>
    </source>
</evidence>
<feature type="transmembrane region" description="Helical" evidence="14">
    <location>
        <begin position="286"/>
        <end position="306"/>
    </location>
</feature>
<dbReference type="GO" id="GO:0016020">
    <property type="term" value="C:membrane"/>
    <property type="evidence" value="ECO:0007669"/>
    <property type="project" value="UniProtKB-SubCell"/>
</dbReference>
<dbReference type="EMBL" id="OW240913">
    <property type="protein sequence ID" value="CAH2246614.1"/>
    <property type="molecule type" value="Genomic_DNA"/>
</dbReference>
<evidence type="ECO:0000256" key="2">
    <source>
        <dbReference type="ARBA" id="ARBA00022543"/>
    </source>
</evidence>
<dbReference type="PRINTS" id="PR00237">
    <property type="entry name" value="GPCRRHODOPSN"/>
</dbReference>
<feature type="transmembrane region" description="Helical" evidence="14">
    <location>
        <begin position="39"/>
        <end position="63"/>
    </location>
</feature>
<feature type="transmembrane region" description="Helical" evidence="14">
    <location>
        <begin position="201"/>
        <end position="227"/>
    </location>
</feature>
<keyword evidence="6 14" id="KW-1133">Transmembrane helix</keyword>
<keyword evidence="3 14" id="KW-0716">Sensory transduction</keyword>
<dbReference type="GO" id="GO:0009881">
    <property type="term" value="F:photoreceptor activity"/>
    <property type="evidence" value="ECO:0007669"/>
    <property type="project" value="UniProtKB-KW"/>
</dbReference>
<dbReference type="InterPro" id="IPR002962">
    <property type="entry name" value="Peropsin"/>
</dbReference>
<dbReference type="CDD" id="cd15086">
    <property type="entry name" value="7tmA_tmt_opsin"/>
    <property type="match status" value="1"/>
</dbReference>
<dbReference type="FunFam" id="1.20.1070.10:FF:000197">
    <property type="entry name" value="Teleost multiple tissue opsin 2b"/>
    <property type="match status" value="1"/>
</dbReference>
<feature type="transmembrane region" description="Helical" evidence="14">
    <location>
        <begin position="154"/>
        <end position="174"/>
    </location>
</feature>
<evidence type="ECO:0000256" key="7">
    <source>
        <dbReference type="ARBA" id="ARBA00022991"/>
    </source>
</evidence>
<name>A0AAD1RCS6_PELCU</name>
<evidence type="ECO:0000256" key="5">
    <source>
        <dbReference type="ARBA" id="ARBA00022925"/>
    </source>
</evidence>
<feature type="transmembrane region" description="Helical" evidence="14">
    <location>
        <begin position="247"/>
        <end position="274"/>
    </location>
</feature>
<evidence type="ECO:0000256" key="11">
    <source>
        <dbReference type="ARBA" id="ARBA00023170"/>
    </source>
</evidence>
<dbReference type="GO" id="GO:0007601">
    <property type="term" value="P:visual perception"/>
    <property type="evidence" value="ECO:0007669"/>
    <property type="project" value="InterPro"/>
</dbReference>
<organism evidence="16 17">
    <name type="scientific">Pelobates cultripes</name>
    <name type="common">Western spadefoot toad</name>
    <dbReference type="NCBI Taxonomy" id="61616"/>
    <lineage>
        <taxon>Eukaryota</taxon>
        <taxon>Metazoa</taxon>
        <taxon>Chordata</taxon>
        <taxon>Craniata</taxon>
        <taxon>Vertebrata</taxon>
        <taxon>Euteleostomi</taxon>
        <taxon>Amphibia</taxon>
        <taxon>Batrachia</taxon>
        <taxon>Anura</taxon>
        <taxon>Pelobatoidea</taxon>
        <taxon>Pelobatidae</taxon>
        <taxon>Pelobates</taxon>
    </lineage>
</organism>
<dbReference type="InterPro" id="IPR017452">
    <property type="entry name" value="GPCR_Rhodpsn_7TM"/>
</dbReference>
<evidence type="ECO:0000256" key="9">
    <source>
        <dbReference type="ARBA" id="ARBA00023136"/>
    </source>
</evidence>
<dbReference type="SUPFAM" id="SSF81321">
    <property type="entry name" value="Family A G protein-coupled receptor-like"/>
    <property type="match status" value="1"/>
</dbReference>
<dbReference type="GO" id="GO:0007602">
    <property type="term" value="P:phototransduction"/>
    <property type="evidence" value="ECO:0007669"/>
    <property type="project" value="UniProtKB-KW"/>
</dbReference>
<keyword evidence="7 14" id="KW-0157">Chromophore</keyword>
<gene>
    <name evidence="16" type="ORF">PECUL_23A036517</name>
</gene>
<dbReference type="PROSITE" id="PS00238">
    <property type="entry name" value="OPSIN"/>
    <property type="match status" value="1"/>
</dbReference>
<dbReference type="PANTHER" id="PTHR24240">
    <property type="entry name" value="OPSIN"/>
    <property type="match status" value="1"/>
</dbReference>
<evidence type="ECO:0000256" key="12">
    <source>
        <dbReference type="ARBA" id="ARBA00023180"/>
    </source>
</evidence>
<comment type="subcellular location">
    <subcellularLocation>
        <location evidence="1 14">Membrane</location>
        <topology evidence="1 14">Multi-pass membrane protein</topology>
    </subcellularLocation>
</comment>
<protein>
    <submittedName>
        <fullName evidence="16">Vertebrate ancient opsin-like</fullName>
    </submittedName>
</protein>
<evidence type="ECO:0000259" key="15">
    <source>
        <dbReference type="PROSITE" id="PS50262"/>
    </source>
</evidence>
<proteinExistence type="inferred from homology"/>
<evidence type="ECO:0000256" key="4">
    <source>
        <dbReference type="ARBA" id="ARBA00022692"/>
    </source>
</evidence>
<keyword evidence="8 14" id="KW-0297">G-protein coupled receptor</keyword>
<evidence type="ECO:0000256" key="1">
    <source>
        <dbReference type="ARBA" id="ARBA00004141"/>
    </source>
</evidence>
<keyword evidence="17" id="KW-1185">Reference proteome</keyword>
<dbReference type="PROSITE" id="PS00237">
    <property type="entry name" value="G_PROTEIN_RECEP_F1_1"/>
    <property type="match status" value="1"/>
</dbReference>
<evidence type="ECO:0000313" key="16">
    <source>
        <dbReference type="EMBL" id="CAH2246614.1"/>
    </source>
</evidence>
<evidence type="ECO:0000256" key="13">
    <source>
        <dbReference type="ARBA" id="ARBA00023224"/>
    </source>
</evidence>
<evidence type="ECO:0000256" key="3">
    <source>
        <dbReference type="ARBA" id="ARBA00022606"/>
    </source>
</evidence>
<keyword evidence="11 14" id="KW-0675">Receptor</keyword>
<keyword evidence="4 14" id="KW-0812">Transmembrane</keyword>
<dbReference type="Gene3D" id="1.20.1070.10">
    <property type="entry name" value="Rhodopsin 7-helix transmembrane proteins"/>
    <property type="match status" value="1"/>
</dbReference>
<evidence type="ECO:0000256" key="8">
    <source>
        <dbReference type="ARBA" id="ARBA00023040"/>
    </source>
</evidence>
<dbReference type="PRINTS" id="PR00238">
    <property type="entry name" value="OPSIN"/>
</dbReference>
<comment type="similarity">
    <text evidence="14">Belongs to the G-protein coupled receptor 1 family. Opsin subfamily.</text>
</comment>
<feature type="domain" description="G-protein coupled receptors family 1 profile" evidence="15">
    <location>
        <begin position="55"/>
        <end position="303"/>
    </location>
</feature>
<dbReference type="PROSITE" id="PS50262">
    <property type="entry name" value="G_PROTEIN_RECEP_F1_2"/>
    <property type="match status" value="1"/>
</dbReference>
<accession>A0AAD1RCS6</accession>
<evidence type="ECO:0000256" key="6">
    <source>
        <dbReference type="ARBA" id="ARBA00022989"/>
    </source>
</evidence>